<protein>
    <submittedName>
        <fullName evidence="1">Uncharacterized protein</fullName>
    </submittedName>
</protein>
<dbReference type="Proteomes" id="UP001596241">
    <property type="component" value="Unassembled WGS sequence"/>
</dbReference>
<name>A0ABW1FCN9_9ACTN</name>
<keyword evidence="2" id="KW-1185">Reference proteome</keyword>
<organism evidence="1 2">
    <name type="scientific">Streptomyces ramulosus</name>
    <dbReference type="NCBI Taxonomy" id="47762"/>
    <lineage>
        <taxon>Bacteria</taxon>
        <taxon>Bacillati</taxon>
        <taxon>Actinomycetota</taxon>
        <taxon>Actinomycetes</taxon>
        <taxon>Kitasatosporales</taxon>
        <taxon>Streptomycetaceae</taxon>
        <taxon>Streptomyces</taxon>
    </lineage>
</organism>
<sequence length="49" mass="5442">MCTAVHHQRNSLGIPLSPLGFRTSRHLAALEHWRRSAAVLAELPQEDPA</sequence>
<evidence type="ECO:0000313" key="2">
    <source>
        <dbReference type="Proteomes" id="UP001596241"/>
    </source>
</evidence>
<dbReference type="RefSeq" id="WP_345080913.1">
    <property type="nucleotide sequence ID" value="NZ_BAAAWG010000006.1"/>
</dbReference>
<comment type="caution">
    <text evidence="1">The sequence shown here is derived from an EMBL/GenBank/DDBJ whole genome shotgun (WGS) entry which is preliminary data.</text>
</comment>
<dbReference type="EMBL" id="JBHSPW010000001">
    <property type="protein sequence ID" value="MFC5891770.1"/>
    <property type="molecule type" value="Genomic_DNA"/>
</dbReference>
<gene>
    <name evidence="1" type="ORF">ACFP3M_02890</name>
</gene>
<accession>A0ABW1FCN9</accession>
<evidence type="ECO:0000313" key="1">
    <source>
        <dbReference type="EMBL" id="MFC5891770.1"/>
    </source>
</evidence>
<proteinExistence type="predicted"/>
<reference evidence="2" key="1">
    <citation type="journal article" date="2019" name="Int. J. Syst. Evol. Microbiol.">
        <title>The Global Catalogue of Microorganisms (GCM) 10K type strain sequencing project: providing services to taxonomists for standard genome sequencing and annotation.</title>
        <authorList>
            <consortium name="The Broad Institute Genomics Platform"/>
            <consortium name="The Broad Institute Genome Sequencing Center for Infectious Disease"/>
            <person name="Wu L."/>
            <person name="Ma J."/>
        </authorList>
    </citation>
    <scope>NUCLEOTIDE SEQUENCE [LARGE SCALE GENOMIC DNA]</scope>
    <source>
        <strain evidence="2">CGMCC 1.15809</strain>
    </source>
</reference>